<accession>A0ABD2YJB3</accession>
<reference evidence="1 2" key="1">
    <citation type="submission" date="2024-11" db="EMBL/GenBank/DDBJ databases">
        <title>A near-complete genome assembly of Cinchona calisaya.</title>
        <authorList>
            <person name="Lian D.C."/>
            <person name="Zhao X.W."/>
            <person name="Wei L."/>
        </authorList>
    </citation>
    <scope>NUCLEOTIDE SEQUENCE [LARGE SCALE GENOMIC DNA]</scope>
    <source>
        <tissue evidence="1">Nenye</tissue>
    </source>
</reference>
<proteinExistence type="predicted"/>
<gene>
    <name evidence="1" type="ORF">ACH5RR_031921</name>
</gene>
<evidence type="ECO:0000313" key="1">
    <source>
        <dbReference type="EMBL" id="KAL3506539.1"/>
    </source>
</evidence>
<keyword evidence="2" id="KW-1185">Reference proteome</keyword>
<dbReference type="EMBL" id="JBJUIK010000013">
    <property type="protein sequence ID" value="KAL3506539.1"/>
    <property type="molecule type" value="Genomic_DNA"/>
</dbReference>
<name>A0ABD2YJB3_9GENT</name>
<dbReference type="AlphaFoldDB" id="A0ABD2YJB3"/>
<sequence>MRKSLLLYRILMHGMFLSLLCLVKAVMACLLYITLPPIMDERLLMGFSYEILDEAELLSPYVEGPAPGFTRGYCATEQNVFSACVNCMMLEMWICQFIDCW</sequence>
<organism evidence="1 2">
    <name type="scientific">Cinchona calisaya</name>
    <dbReference type="NCBI Taxonomy" id="153742"/>
    <lineage>
        <taxon>Eukaryota</taxon>
        <taxon>Viridiplantae</taxon>
        <taxon>Streptophyta</taxon>
        <taxon>Embryophyta</taxon>
        <taxon>Tracheophyta</taxon>
        <taxon>Spermatophyta</taxon>
        <taxon>Magnoliopsida</taxon>
        <taxon>eudicotyledons</taxon>
        <taxon>Gunneridae</taxon>
        <taxon>Pentapetalae</taxon>
        <taxon>asterids</taxon>
        <taxon>lamiids</taxon>
        <taxon>Gentianales</taxon>
        <taxon>Rubiaceae</taxon>
        <taxon>Cinchonoideae</taxon>
        <taxon>Cinchoneae</taxon>
        <taxon>Cinchona</taxon>
    </lineage>
</organism>
<protein>
    <submittedName>
        <fullName evidence="1">Uncharacterized protein</fullName>
    </submittedName>
</protein>
<dbReference type="Proteomes" id="UP001630127">
    <property type="component" value="Unassembled WGS sequence"/>
</dbReference>
<comment type="caution">
    <text evidence="1">The sequence shown here is derived from an EMBL/GenBank/DDBJ whole genome shotgun (WGS) entry which is preliminary data.</text>
</comment>
<evidence type="ECO:0000313" key="2">
    <source>
        <dbReference type="Proteomes" id="UP001630127"/>
    </source>
</evidence>